<evidence type="ECO:0008006" key="3">
    <source>
        <dbReference type="Google" id="ProtNLM"/>
    </source>
</evidence>
<keyword evidence="1" id="KW-0732">Signal</keyword>
<sequence length="117" mass="13115">MPISLFLFSSIFFRMMASHSASLETIFRSLSIHVRSISPRSAFPPTDASPSAIFDRTRGLLQCRQARFASRRRRAEGPSLSPTPLTLSALLGPFLFLLSGQSKRRARNPRSGQVSYW</sequence>
<proteinExistence type="predicted"/>
<feature type="chain" id="PRO_5012827244" description="Secreted protein" evidence="1">
    <location>
        <begin position="18"/>
        <end position="117"/>
    </location>
</feature>
<accession>A0A224YJG1</accession>
<reference evidence="2" key="1">
    <citation type="journal article" date="2017" name="Parasit. Vectors">
        <title>Sialotranscriptomics of Rhipicephalus zambeziensis reveals intricate expression profiles of secretory proteins and suggests tight temporal transcriptional regulation during blood-feeding.</title>
        <authorList>
            <person name="de Castro M.H."/>
            <person name="de Klerk D."/>
            <person name="Pienaar R."/>
            <person name="Rees D.J.G."/>
            <person name="Mans B.J."/>
        </authorList>
    </citation>
    <scope>NUCLEOTIDE SEQUENCE</scope>
    <source>
        <tissue evidence="2">Salivary glands</tissue>
    </source>
</reference>
<name>A0A224YJG1_9ACAR</name>
<dbReference type="EMBL" id="GFPF01002794">
    <property type="protein sequence ID" value="MAA13940.1"/>
    <property type="molecule type" value="Transcribed_RNA"/>
</dbReference>
<evidence type="ECO:0000313" key="2">
    <source>
        <dbReference type="EMBL" id="MAA13940.1"/>
    </source>
</evidence>
<protein>
    <recommendedName>
        <fullName evidence="3">Secreted protein</fullName>
    </recommendedName>
</protein>
<dbReference type="AlphaFoldDB" id="A0A224YJG1"/>
<evidence type="ECO:0000256" key="1">
    <source>
        <dbReference type="SAM" id="SignalP"/>
    </source>
</evidence>
<feature type="signal peptide" evidence="1">
    <location>
        <begin position="1"/>
        <end position="17"/>
    </location>
</feature>
<organism evidence="2">
    <name type="scientific">Rhipicephalus zambeziensis</name>
    <dbReference type="NCBI Taxonomy" id="60191"/>
    <lineage>
        <taxon>Eukaryota</taxon>
        <taxon>Metazoa</taxon>
        <taxon>Ecdysozoa</taxon>
        <taxon>Arthropoda</taxon>
        <taxon>Chelicerata</taxon>
        <taxon>Arachnida</taxon>
        <taxon>Acari</taxon>
        <taxon>Parasitiformes</taxon>
        <taxon>Ixodida</taxon>
        <taxon>Ixodoidea</taxon>
        <taxon>Ixodidae</taxon>
        <taxon>Rhipicephalinae</taxon>
        <taxon>Rhipicephalus</taxon>
        <taxon>Rhipicephalus</taxon>
    </lineage>
</organism>